<gene>
    <name evidence="1" type="primary">casB</name>
    <name evidence="1" type="ORF">GTO91_11655</name>
</gene>
<dbReference type="EMBL" id="WXEY01000012">
    <property type="protein sequence ID" value="MZP30367.1"/>
    <property type="molecule type" value="Genomic_DNA"/>
</dbReference>
<comment type="caution">
    <text evidence="1">The sequence shown here is derived from an EMBL/GenBank/DDBJ whole genome shotgun (WGS) entry which is preliminary data.</text>
</comment>
<name>A0A845L1H7_9FIRM</name>
<dbReference type="InterPro" id="IPR038287">
    <property type="entry name" value="Cse2_sf"/>
</dbReference>
<organism evidence="1 2">
    <name type="scientific">Heliomicrobium undosum</name>
    <dbReference type="NCBI Taxonomy" id="121734"/>
    <lineage>
        <taxon>Bacteria</taxon>
        <taxon>Bacillati</taxon>
        <taxon>Bacillota</taxon>
        <taxon>Clostridia</taxon>
        <taxon>Eubacteriales</taxon>
        <taxon>Heliobacteriaceae</taxon>
        <taxon>Heliomicrobium</taxon>
    </lineage>
</organism>
<sequence>MSASFETAVNGLIAELSSFERNRDKISSCRAALARLRQSIQNPIHAAPYVAPFAVNVSGDQEDLLYLAAGLFVINPIHTEGVSFGAAFRHLREKSDSIEKRFSMVLAARKEQLPDLLRHSIKLLGSHGLGLDWKMLLHDADRWDLVDSAVQRRWARDFYREPARSAN</sequence>
<protein>
    <submittedName>
        <fullName evidence="1">Type I-E CRISPR-associated protein Cse2/CasB</fullName>
    </submittedName>
</protein>
<keyword evidence="2" id="KW-1185">Reference proteome</keyword>
<dbReference type="NCBIfam" id="TIGR02548">
    <property type="entry name" value="casB_cse2"/>
    <property type="match status" value="1"/>
</dbReference>
<evidence type="ECO:0000313" key="1">
    <source>
        <dbReference type="EMBL" id="MZP30367.1"/>
    </source>
</evidence>
<dbReference type="Proteomes" id="UP000463470">
    <property type="component" value="Unassembled WGS sequence"/>
</dbReference>
<evidence type="ECO:0000313" key="2">
    <source>
        <dbReference type="Proteomes" id="UP000463470"/>
    </source>
</evidence>
<accession>A0A845L1H7</accession>
<dbReference type="Gene3D" id="1.10.520.40">
    <property type="entry name" value="CRISPR-associated protein Cse2"/>
    <property type="match status" value="1"/>
</dbReference>
<dbReference type="Pfam" id="PF09485">
    <property type="entry name" value="CRISPR_Cse2"/>
    <property type="match status" value="1"/>
</dbReference>
<dbReference type="CDD" id="cd09731">
    <property type="entry name" value="Cse2_I-E"/>
    <property type="match status" value="1"/>
</dbReference>
<proteinExistence type="predicted"/>
<dbReference type="AlphaFoldDB" id="A0A845L1H7"/>
<dbReference type="OrthoDB" id="1753036at2"/>
<dbReference type="RefSeq" id="WP_161258887.1">
    <property type="nucleotide sequence ID" value="NZ_WXEY01000012.1"/>
</dbReference>
<reference evidence="1 2" key="1">
    <citation type="submission" date="2020-01" db="EMBL/GenBank/DDBJ databases">
        <title>Whole-genome sequence of Heliobacterium undosum DSM 13378.</title>
        <authorList>
            <person name="Kyndt J.A."/>
            <person name="Meyer T.E."/>
        </authorList>
    </citation>
    <scope>NUCLEOTIDE SEQUENCE [LARGE SCALE GENOMIC DNA]</scope>
    <source>
        <strain evidence="1 2">DSM 13378</strain>
    </source>
</reference>
<dbReference type="InterPro" id="IPR013382">
    <property type="entry name" value="CRISPR-assoc_prot_Cse2"/>
</dbReference>